<sequence>MSLPKPEELISDVYLHKTPEKDWMDIKPELKRGYYLGIVEPKFLEELDLPNLGKWQPYDEKWPLPENWKEIVRKAILKRMERHRSFKLFMDICVRCGACADKCHFFLGTGDPKNMPVLRAELIRSIIKGEFSTFGKLLGKFAGARELTEDVIKEWFYYFYQCTECRRCSIFCPYGIDTAEVTMMMREILLELGIGTDWGIKPIHNSYYIGNHVGVPPHTLKENLEFLTWEFEEITGIHIDLDKYINRKGAEILYVPMSGDYFADPGIYTMMGILAYFHYLDLDVTISAFATEGGNFGFFHSFEMAKRLHSKIYEEAKRLKVKWILGGECGHKWRVWHQYHNTWFGPIDFLEVPKSPITGTVFEHAKSNKIVHIVEFTADLIAHGKLKLDPSRNDHLIVTYHDSCNPSRAMGFFEEPRFVLKHVCNNFVEMPENTIKEKTFCCGSGAGLNAGENMELRMRGGFPRANAVEYVHKEYGVNTLVCICAIDRATLPPLMQYWVPQVEVAGLHELVANALIFEGEKSRDVDLRRRPLKHPVKGVDQSEE</sequence>
<reference evidence="8" key="1">
    <citation type="journal article" date="2020" name="mSystems">
        <title>Genome- and Community-Level Interaction Insights into Carbon Utilization and Element Cycling Functions of Hydrothermarchaeota in Hydrothermal Sediment.</title>
        <authorList>
            <person name="Zhou Z."/>
            <person name="Liu Y."/>
            <person name="Xu W."/>
            <person name="Pan J."/>
            <person name="Luo Z.H."/>
            <person name="Li M."/>
        </authorList>
    </citation>
    <scope>NUCLEOTIDE SEQUENCE [LARGE SCALE GENOMIC DNA]</scope>
    <source>
        <strain evidence="8">SpSt-106</strain>
    </source>
</reference>
<evidence type="ECO:0000256" key="5">
    <source>
        <dbReference type="ARBA" id="ARBA00023004"/>
    </source>
</evidence>
<evidence type="ECO:0000259" key="7">
    <source>
        <dbReference type="PROSITE" id="PS51379"/>
    </source>
</evidence>
<protein>
    <submittedName>
        <fullName evidence="8">(Fe-S)-binding protein</fullName>
    </submittedName>
</protein>
<dbReference type="InterPro" id="IPR009051">
    <property type="entry name" value="Helical_ferredxn"/>
</dbReference>
<dbReference type="InterPro" id="IPR017896">
    <property type="entry name" value="4Fe4S_Fe-S-bd"/>
</dbReference>
<evidence type="ECO:0000313" key="8">
    <source>
        <dbReference type="EMBL" id="HHQ15816.1"/>
    </source>
</evidence>
<accession>A0A7V6CDJ3</accession>
<keyword evidence="1" id="KW-0813">Transport</keyword>
<evidence type="ECO:0000256" key="6">
    <source>
        <dbReference type="ARBA" id="ARBA00023014"/>
    </source>
</evidence>
<evidence type="ECO:0000256" key="2">
    <source>
        <dbReference type="ARBA" id="ARBA00022485"/>
    </source>
</evidence>
<proteinExistence type="predicted"/>
<dbReference type="GO" id="GO:0016491">
    <property type="term" value="F:oxidoreductase activity"/>
    <property type="evidence" value="ECO:0007669"/>
    <property type="project" value="UniProtKB-ARBA"/>
</dbReference>
<feature type="domain" description="4Fe-4S ferredoxin-type" evidence="7">
    <location>
        <begin position="153"/>
        <end position="182"/>
    </location>
</feature>
<evidence type="ECO:0000256" key="3">
    <source>
        <dbReference type="ARBA" id="ARBA00022723"/>
    </source>
</evidence>
<dbReference type="InterPro" id="IPR017900">
    <property type="entry name" value="4Fe4S_Fe_S_CS"/>
</dbReference>
<organism evidence="8">
    <name type="scientific">Thermodesulfobacterium geofontis</name>
    <dbReference type="NCBI Taxonomy" id="1295609"/>
    <lineage>
        <taxon>Bacteria</taxon>
        <taxon>Pseudomonadati</taxon>
        <taxon>Thermodesulfobacteriota</taxon>
        <taxon>Thermodesulfobacteria</taxon>
        <taxon>Thermodesulfobacteriales</taxon>
        <taxon>Thermodesulfobacteriaceae</taxon>
        <taxon>Thermodesulfobacterium</taxon>
    </lineage>
</organism>
<dbReference type="PROSITE" id="PS51379">
    <property type="entry name" value="4FE4S_FER_2"/>
    <property type="match status" value="1"/>
</dbReference>
<dbReference type="Gene3D" id="1.10.1060.10">
    <property type="entry name" value="Alpha-helical ferredoxin"/>
    <property type="match status" value="1"/>
</dbReference>
<dbReference type="PANTHER" id="PTHR43551">
    <property type="entry name" value="FUMARATE REDUCTASE IRON-SULFUR SUBUNIT"/>
    <property type="match status" value="1"/>
</dbReference>
<name>A0A7V6CDJ3_9BACT</name>
<comment type="caution">
    <text evidence="8">The sequence shown here is derived from an EMBL/GenBank/DDBJ whole genome shotgun (WGS) entry which is preliminary data.</text>
</comment>
<dbReference type="NCBIfam" id="NF045796">
    <property type="entry name" value="DsrK"/>
    <property type="match status" value="1"/>
</dbReference>
<keyword evidence="5" id="KW-0408">Iron</keyword>
<dbReference type="SUPFAM" id="SSF46548">
    <property type="entry name" value="alpha-helical ferredoxin"/>
    <property type="match status" value="1"/>
</dbReference>
<dbReference type="Pfam" id="PF13183">
    <property type="entry name" value="Fer4_8"/>
    <property type="match status" value="1"/>
</dbReference>
<dbReference type="InterPro" id="IPR004017">
    <property type="entry name" value="Cys_rich_dom"/>
</dbReference>
<keyword evidence="3" id="KW-0479">Metal-binding</keyword>
<dbReference type="EMBL" id="DRWR01000057">
    <property type="protein sequence ID" value="HHQ15816.1"/>
    <property type="molecule type" value="Genomic_DNA"/>
</dbReference>
<gene>
    <name evidence="8" type="ORF">ENM15_03240</name>
</gene>
<keyword evidence="6" id="KW-0411">Iron-sulfur</keyword>
<dbReference type="AlphaFoldDB" id="A0A7V6CDJ3"/>
<dbReference type="PANTHER" id="PTHR43551:SF1">
    <property type="entry name" value="HETERODISULFIDE REDUCTASE"/>
    <property type="match status" value="1"/>
</dbReference>
<dbReference type="PROSITE" id="PS00198">
    <property type="entry name" value="4FE4S_FER_1"/>
    <property type="match status" value="1"/>
</dbReference>
<keyword evidence="2" id="KW-0004">4Fe-4S</keyword>
<dbReference type="GO" id="GO:0046872">
    <property type="term" value="F:metal ion binding"/>
    <property type="evidence" value="ECO:0007669"/>
    <property type="project" value="UniProtKB-KW"/>
</dbReference>
<dbReference type="Pfam" id="PF02754">
    <property type="entry name" value="CCG"/>
    <property type="match status" value="1"/>
</dbReference>
<keyword evidence="4" id="KW-0249">Electron transport</keyword>
<evidence type="ECO:0000256" key="1">
    <source>
        <dbReference type="ARBA" id="ARBA00022448"/>
    </source>
</evidence>
<dbReference type="GO" id="GO:0051539">
    <property type="term" value="F:4 iron, 4 sulfur cluster binding"/>
    <property type="evidence" value="ECO:0007669"/>
    <property type="project" value="UniProtKB-KW"/>
</dbReference>
<evidence type="ECO:0000256" key="4">
    <source>
        <dbReference type="ARBA" id="ARBA00022982"/>
    </source>
</evidence>